<proteinExistence type="predicted"/>
<protein>
    <recommendedName>
        <fullName evidence="3">Leucine Rich Repeat family protein</fullName>
    </recommendedName>
</protein>
<dbReference type="VEuPathDB" id="TrichDB:TVAGG3_0365130"/>
<dbReference type="SUPFAM" id="SSF52047">
    <property type="entry name" value="RNI-like"/>
    <property type="match status" value="1"/>
</dbReference>
<dbReference type="AlphaFoldDB" id="A2FI41"/>
<evidence type="ECO:0000313" key="2">
    <source>
        <dbReference type="Proteomes" id="UP000001542"/>
    </source>
</evidence>
<accession>A2FI41</accession>
<evidence type="ECO:0000313" key="1">
    <source>
        <dbReference type="EMBL" id="EAX95428.1"/>
    </source>
</evidence>
<dbReference type="Gene3D" id="3.80.10.10">
    <property type="entry name" value="Ribonuclease Inhibitor"/>
    <property type="match status" value="1"/>
</dbReference>
<dbReference type="InParanoid" id="A2FI41"/>
<keyword evidence="2" id="KW-1185">Reference proteome</keyword>
<reference evidence="1" key="2">
    <citation type="journal article" date="2007" name="Science">
        <title>Draft genome sequence of the sexually transmitted pathogen Trichomonas vaginalis.</title>
        <authorList>
            <person name="Carlton J.M."/>
            <person name="Hirt R.P."/>
            <person name="Silva J.C."/>
            <person name="Delcher A.L."/>
            <person name="Schatz M."/>
            <person name="Zhao Q."/>
            <person name="Wortman J.R."/>
            <person name="Bidwell S.L."/>
            <person name="Alsmark U.C.M."/>
            <person name="Besteiro S."/>
            <person name="Sicheritz-Ponten T."/>
            <person name="Noel C.J."/>
            <person name="Dacks J.B."/>
            <person name="Foster P.G."/>
            <person name="Simillion C."/>
            <person name="Van de Peer Y."/>
            <person name="Miranda-Saavedra D."/>
            <person name="Barton G.J."/>
            <person name="Westrop G.D."/>
            <person name="Mueller S."/>
            <person name="Dessi D."/>
            <person name="Fiori P.L."/>
            <person name="Ren Q."/>
            <person name="Paulsen I."/>
            <person name="Zhang H."/>
            <person name="Bastida-Corcuera F.D."/>
            <person name="Simoes-Barbosa A."/>
            <person name="Brown M.T."/>
            <person name="Hayes R.D."/>
            <person name="Mukherjee M."/>
            <person name="Okumura C.Y."/>
            <person name="Schneider R."/>
            <person name="Smith A.J."/>
            <person name="Vanacova S."/>
            <person name="Villalvazo M."/>
            <person name="Haas B.J."/>
            <person name="Pertea M."/>
            <person name="Feldblyum T.V."/>
            <person name="Utterback T.R."/>
            <person name="Shu C.L."/>
            <person name="Osoegawa K."/>
            <person name="de Jong P.J."/>
            <person name="Hrdy I."/>
            <person name="Horvathova L."/>
            <person name="Zubacova Z."/>
            <person name="Dolezal P."/>
            <person name="Malik S.B."/>
            <person name="Logsdon J.M. Jr."/>
            <person name="Henze K."/>
            <person name="Gupta A."/>
            <person name="Wang C.C."/>
            <person name="Dunne R.L."/>
            <person name="Upcroft J.A."/>
            <person name="Upcroft P."/>
            <person name="White O."/>
            <person name="Salzberg S.L."/>
            <person name="Tang P."/>
            <person name="Chiu C.-H."/>
            <person name="Lee Y.-S."/>
            <person name="Embley T.M."/>
            <person name="Coombs G.H."/>
            <person name="Mottram J.C."/>
            <person name="Tachezy J."/>
            <person name="Fraser-Liggett C.M."/>
            <person name="Johnson P.J."/>
        </authorList>
    </citation>
    <scope>NUCLEOTIDE SEQUENCE [LARGE SCALE GENOMIC DNA]</scope>
    <source>
        <strain evidence="1">G3</strain>
    </source>
</reference>
<dbReference type="SMR" id="A2FI41"/>
<sequence length="307" mass="35433">MDKSQWTLLYQNISNIEPKNLKKLIWRENPVFPEFFDLLESATELETLDLSGCFASGDDLINEFAFYLENYYYLKSLTLNGSKTQKLNNNDIERLLESLKSNKSISSVDLSFHDCSPAIYTKVKELLLSNHYIRTFKLEISNLESSNEISDLFKAISQRGSPINYIWSDKNYIEMIENKIIKNSVAEQLRSYLSDAANQETTVDIPIVNEKYNESAVSNRKQASKQENNEKSYEIQDINAFTMELEQSRTNIGALESEMKTNPPPLEVSEYDIIQPKVPKVTISTELDELTERFSINNIFNRIINNI</sequence>
<dbReference type="Proteomes" id="UP000001542">
    <property type="component" value="Unassembled WGS sequence"/>
</dbReference>
<gene>
    <name evidence="1" type="ORF">TVAG_368280</name>
</gene>
<evidence type="ECO:0008006" key="3">
    <source>
        <dbReference type="Google" id="ProtNLM"/>
    </source>
</evidence>
<dbReference type="VEuPathDB" id="TrichDB:TVAG_368280"/>
<reference evidence="1" key="1">
    <citation type="submission" date="2006-10" db="EMBL/GenBank/DDBJ databases">
        <authorList>
            <person name="Amadeo P."/>
            <person name="Zhao Q."/>
            <person name="Wortman J."/>
            <person name="Fraser-Liggett C."/>
            <person name="Carlton J."/>
        </authorList>
    </citation>
    <scope>NUCLEOTIDE SEQUENCE</scope>
    <source>
        <strain evidence="1">G3</strain>
    </source>
</reference>
<dbReference type="InterPro" id="IPR032675">
    <property type="entry name" value="LRR_dom_sf"/>
</dbReference>
<dbReference type="KEGG" id="tva:4753178"/>
<name>A2FI41_TRIV3</name>
<dbReference type="RefSeq" id="XP_001308358.1">
    <property type="nucleotide sequence ID" value="XM_001308357.1"/>
</dbReference>
<organism evidence="1 2">
    <name type="scientific">Trichomonas vaginalis (strain ATCC PRA-98 / G3)</name>
    <dbReference type="NCBI Taxonomy" id="412133"/>
    <lineage>
        <taxon>Eukaryota</taxon>
        <taxon>Metamonada</taxon>
        <taxon>Parabasalia</taxon>
        <taxon>Trichomonadida</taxon>
        <taxon>Trichomonadidae</taxon>
        <taxon>Trichomonas</taxon>
    </lineage>
</organism>
<dbReference type="EMBL" id="DS113806">
    <property type="protein sequence ID" value="EAX95428.1"/>
    <property type="molecule type" value="Genomic_DNA"/>
</dbReference>